<organism evidence="1 2">
    <name type="scientific">Rotaria magnacalcarata</name>
    <dbReference type="NCBI Taxonomy" id="392030"/>
    <lineage>
        <taxon>Eukaryota</taxon>
        <taxon>Metazoa</taxon>
        <taxon>Spiralia</taxon>
        <taxon>Gnathifera</taxon>
        <taxon>Rotifera</taxon>
        <taxon>Eurotatoria</taxon>
        <taxon>Bdelloidea</taxon>
        <taxon>Philodinida</taxon>
        <taxon>Philodinidae</taxon>
        <taxon>Rotaria</taxon>
    </lineage>
</organism>
<name>A0A8S3GH02_9BILA</name>
<protein>
    <submittedName>
        <fullName evidence="1">Uncharacterized protein</fullName>
    </submittedName>
</protein>
<evidence type="ECO:0000313" key="2">
    <source>
        <dbReference type="Proteomes" id="UP000681967"/>
    </source>
</evidence>
<accession>A0A8S3GH02</accession>
<gene>
    <name evidence="1" type="ORF">BYL167_LOCUS75001</name>
</gene>
<reference evidence="1" key="1">
    <citation type="submission" date="2021-02" db="EMBL/GenBank/DDBJ databases">
        <authorList>
            <person name="Nowell W R."/>
        </authorList>
    </citation>
    <scope>NUCLEOTIDE SEQUENCE</scope>
</reference>
<dbReference type="EMBL" id="CAJOBH010267930">
    <property type="protein sequence ID" value="CAF5162494.1"/>
    <property type="molecule type" value="Genomic_DNA"/>
</dbReference>
<proteinExistence type="predicted"/>
<sequence length="23" mass="2640">MFDGGNWNHAKQNLAACFLHHDL</sequence>
<comment type="caution">
    <text evidence="1">The sequence shown here is derived from an EMBL/GenBank/DDBJ whole genome shotgun (WGS) entry which is preliminary data.</text>
</comment>
<evidence type="ECO:0000313" key="1">
    <source>
        <dbReference type="EMBL" id="CAF5162494.1"/>
    </source>
</evidence>
<feature type="non-terminal residue" evidence="1">
    <location>
        <position position="23"/>
    </location>
</feature>
<dbReference type="AlphaFoldDB" id="A0A8S3GH02"/>
<dbReference type="Proteomes" id="UP000681967">
    <property type="component" value="Unassembled WGS sequence"/>
</dbReference>